<keyword evidence="1" id="KW-0560">Oxidoreductase</keyword>
<dbReference type="Pfam" id="PF01494">
    <property type="entry name" value="FAD_binding_3"/>
    <property type="match status" value="1"/>
</dbReference>
<dbReference type="GO" id="GO:0016491">
    <property type="term" value="F:oxidoreductase activity"/>
    <property type="evidence" value="ECO:0007669"/>
    <property type="project" value="UniProtKB-KW"/>
</dbReference>
<dbReference type="SUPFAM" id="SSF51905">
    <property type="entry name" value="FAD/NAD(P)-binding domain"/>
    <property type="match status" value="1"/>
</dbReference>
<dbReference type="Gene3D" id="3.50.50.60">
    <property type="entry name" value="FAD/NAD(P)-binding domain"/>
    <property type="match status" value="1"/>
</dbReference>
<evidence type="ECO:0000256" key="1">
    <source>
        <dbReference type="ARBA" id="ARBA00023002"/>
    </source>
</evidence>
<reference evidence="4" key="1">
    <citation type="submission" date="2024-07" db="EMBL/GenBank/DDBJ databases">
        <authorList>
            <person name="fu j."/>
        </authorList>
    </citation>
    <scope>NUCLEOTIDE SEQUENCE</scope>
    <source>
        <strain evidence="4">P10A9</strain>
    </source>
</reference>
<accession>A0AB39L1A4</accession>
<dbReference type="InterPro" id="IPR002938">
    <property type="entry name" value="FAD-bd"/>
</dbReference>
<evidence type="ECO:0000313" key="4">
    <source>
        <dbReference type="EMBL" id="XDP44881.1"/>
    </source>
</evidence>
<dbReference type="PANTHER" id="PTHR43476">
    <property type="entry name" value="3-(3-HYDROXY-PHENYL)PROPIONATE/3-HYDROXYCINNAMIC ACID HYDROXYLASE"/>
    <property type="match status" value="1"/>
</dbReference>
<dbReference type="RefSeq" id="WP_369045491.1">
    <property type="nucleotide sequence ID" value="NZ_CP163302.1"/>
</dbReference>
<dbReference type="InterPro" id="IPR050631">
    <property type="entry name" value="PheA/TfdB_FAD_monoxygenase"/>
</dbReference>
<organism evidence="4">
    <name type="scientific">Sinomonas puerhi</name>
    <dbReference type="NCBI Taxonomy" id="3238584"/>
    <lineage>
        <taxon>Bacteria</taxon>
        <taxon>Bacillati</taxon>
        <taxon>Actinomycetota</taxon>
        <taxon>Actinomycetes</taxon>
        <taxon>Micrococcales</taxon>
        <taxon>Micrococcaceae</taxon>
        <taxon>Sinomonas</taxon>
    </lineage>
</organism>
<sequence>MDASADAVIVGGGPTGLTAAVALTLRGRSATVVDPGEDRSVGSRALVVHAGTLAVLEKAGCAAPILSEAVQLRSMRMNSRRGLLTHSPFDTLPGPYPFAASIHQARTEAALRRRAEELGVRFVTAHATGVDQDEGAAAVALDVGGFLEGRAVVGADGMHSTVREASGITFPDTGAAWGDDANMVLADVVASGPVDRVHLNAYPGSGLLVLIPLPNGRLRVLASVRDGERAEDLSAIQELIDSRGPLPRRGSSGRIIVDELEWASRFHFRHHLAEGFRVGRVLLAGDAGHVHSPVGGQGMNLGIRDGWYLAEAIDASLQADEAGERERASALLDAYATNRRAAAQGVIAATGRMHRMLFAPPPVRPLRNLAMRITARTPAPARQALGLSGLLDRGPQLLSRASSPTGV</sequence>
<dbReference type="KEGG" id="spue:AB5L97_16665"/>
<evidence type="ECO:0000256" key="2">
    <source>
        <dbReference type="ARBA" id="ARBA00023027"/>
    </source>
</evidence>
<dbReference type="AlphaFoldDB" id="A0AB39L1A4"/>
<dbReference type="InterPro" id="IPR036188">
    <property type="entry name" value="FAD/NAD-bd_sf"/>
</dbReference>
<dbReference type="Gene3D" id="3.30.70.2450">
    <property type="match status" value="1"/>
</dbReference>
<evidence type="ECO:0000259" key="3">
    <source>
        <dbReference type="Pfam" id="PF01494"/>
    </source>
</evidence>
<dbReference type="EMBL" id="CP163302">
    <property type="protein sequence ID" value="XDP44881.1"/>
    <property type="molecule type" value="Genomic_DNA"/>
</dbReference>
<name>A0AB39L1A4_9MICC</name>
<keyword evidence="2" id="KW-0520">NAD</keyword>
<dbReference type="PRINTS" id="PR00420">
    <property type="entry name" value="RNGMNOXGNASE"/>
</dbReference>
<gene>
    <name evidence="4" type="ORF">AB5L97_16665</name>
</gene>
<dbReference type="GO" id="GO:0071949">
    <property type="term" value="F:FAD binding"/>
    <property type="evidence" value="ECO:0007669"/>
    <property type="project" value="InterPro"/>
</dbReference>
<feature type="domain" description="FAD-binding" evidence="3">
    <location>
        <begin position="5"/>
        <end position="348"/>
    </location>
</feature>
<dbReference type="PANTHER" id="PTHR43476:SF4">
    <property type="entry name" value="BLR0106 PROTEIN"/>
    <property type="match status" value="1"/>
</dbReference>
<protein>
    <submittedName>
        <fullName evidence="4">FAD-dependent oxidoreductase</fullName>
    </submittedName>
</protein>
<proteinExistence type="predicted"/>